<comment type="caution">
    <text evidence="2">The sequence shown here is derived from an EMBL/GenBank/DDBJ whole genome shotgun (WGS) entry which is preliminary data.</text>
</comment>
<name>A0A645J383_9ZZZZ</name>
<reference evidence="2" key="1">
    <citation type="submission" date="2019-08" db="EMBL/GenBank/DDBJ databases">
        <authorList>
            <person name="Kucharzyk K."/>
            <person name="Murdoch R.W."/>
            <person name="Higgins S."/>
            <person name="Loffler F."/>
        </authorList>
    </citation>
    <scope>NUCLEOTIDE SEQUENCE</scope>
</reference>
<organism evidence="2">
    <name type="scientific">bioreactor metagenome</name>
    <dbReference type="NCBI Taxonomy" id="1076179"/>
    <lineage>
        <taxon>unclassified sequences</taxon>
        <taxon>metagenomes</taxon>
        <taxon>ecological metagenomes</taxon>
    </lineage>
</organism>
<feature type="compositionally biased region" description="Basic and acidic residues" evidence="1">
    <location>
        <begin position="75"/>
        <end position="86"/>
    </location>
</feature>
<proteinExistence type="predicted"/>
<protein>
    <submittedName>
        <fullName evidence="2">Uncharacterized protein</fullName>
    </submittedName>
</protein>
<dbReference type="EMBL" id="VSSQ01130399">
    <property type="protein sequence ID" value="MPN58081.1"/>
    <property type="molecule type" value="Genomic_DNA"/>
</dbReference>
<gene>
    <name evidence="2" type="ORF">SDC9_205782</name>
</gene>
<sequence>MGGMVDRRAGAEHAVAGRQHPPLTGKTHEQRLLPQAVTLAAANFGAGGEFGRQVEVGGRHDGGPRQQQNKRRTQQKGEQRFHCNLS</sequence>
<feature type="compositionally biased region" description="Basic and acidic residues" evidence="1">
    <location>
        <begin position="1"/>
        <end position="11"/>
    </location>
</feature>
<accession>A0A645J383</accession>
<dbReference type="AlphaFoldDB" id="A0A645J383"/>
<feature type="region of interest" description="Disordered" evidence="1">
    <location>
        <begin position="50"/>
        <end position="86"/>
    </location>
</feature>
<evidence type="ECO:0000313" key="2">
    <source>
        <dbReference type="EMBL" id="MPN58081.1"/>
    </source>
</evidence>
<evidence type="ECO:0000256" key="1">
    <source>
        <dbReference type="SAM" id="MobiDB-lite"/>
    </source>
</evidence>
<feature type="region of interest" description="Disordered" evidence="1">
    <location>
        <begin position="1"/>
        <end position="32"/>
    </location>
</feature>